<dbReference type="Proteomes" id="UP001068021">
    <property type="component" value="Unassembled WGS sequence"/>
</dbReference>
<evidence type="ECO:0000313" key="2">
    <source>
        <dbReference type="EMBL" id="MCZ3364567.1"/>
    </source>
</evidence>
<dbReference type="InterPro" id="IPR011435">
    <property type="entry name" value="UmpAB"/>
</dbReference>
<feature type="transmembrane region" description="Helical" evidence="1">
    <location>
        <begin position="100"/>
        <end position="120"/>
    </location>
</feature>
<keyword evidence="1" id="KW-1133">Transmembrane helix</keyword>
<dbReference type="Pfam" id="PF07556">
    <property type="entry name" value="DUF1538"/>
    <property type="match status" value="1"/>
</dbReference>
<dbReference type="EMBL" id="JAPVER010000018">
    <property type="protein sequence ID" value="MCZ3364567.1"/>
    <property type="molecule type" value="Genomic_DNA"/>
</dbReference>
<evidence type="ECO:0000313" key="4">
    <source>
        <dbReference type="Proteomes" id="UP001068021"/>
    </source>
</evidence>
<comment type="caution">
    <text evidence="2">The sequence shown here is derived from an EMBL/GenBank/DDBJ whole genome shotgun (WGS) entry which is preliminary data.</text>
</comment>
<organism evidence="2 4">
    <name type="scientific">Methanobacterium veterum</name>
    <dbReference type="NCBI Taxonomy" id="408577"/>
    <lineage>
        <taxon>Archaea</taxon>
        <taxon>Methanobacteriati</taxon>
        <taxon>Methanobacteriota</taxon>
        <taxon>Methanomada group</taxon>
        <taxon>Methanobacteria</taxon>
        <taxon>Methanobacteriales</taxon>
        <taxon>Methanobacteriaceae</taxon>
        <taxon>Methanobacterium</taxon>
    </lineage>
</organism>
<proteinExistence type="predicted"/>
<name>A0A9E4ZRU7_9EURY</name>
<feature type="transmembrane region" description="Helical" evidence="1">
    <location>
        <begin position="17"/>
        <end position="37"/>
    </location>
</feature>
<dbReference type="AlphaFoldDB" id="A0A9E4ZRU7"/>
<reference evidence="2" key="1">
    <citation type="submission" date="2022-12" db="EMBL/GenBank/DDBJ databases">
        <title>Reclassification of two methanogenic archaea species isolated from the Kolyma lowland permafrost.</title>
        <authorList>
            <person name="Trubitsyn V.E."/>
            <person name="Rivkina E.M."/>
            <person name="Shcherbakova V.A."/>
        </authorList>
    </citation>
    <scope>NUCLEOTIDE SEQUENCE</scope>
    <source>
        <strain evidence="2">M2</strain>
        <strain evidence="3">MK4</strain>
    </source>
</reference>
<sequence length="212" mass="23053">MIFIFQIFFIKMDVMEFIPIVIGLIFTLLGFVIFIEGAKFALLPMGEQIGASFIEKKALFMILLFGFLLGVTLTIAEPDVRLLAYQIENIVIILLTQREIIYVTALGLGIFVIIAILRIILNIPIKYILIPGYLINLILALFSNEEFLTVAFDMGGVTTGPMTVPFLIAFGVGIASVLGGRDRLTSGFGVMAIGSVGPIMAVLVYGLIKGGV</sequence>
<dbReference type="Proteomes" id="UP001074446">
    <property type="component" value="Unassembled WGS sequence"/>
</dbReference>
<evidence type="ECO:0000313" key="3">
    <source>
        <dbReference type="EMBL" id="MCZ3372321.1"/>
    </source>
</evidence>
<keyword evidence="1" id="KW-0812">Transmembrane</keyword>
<keyword evidence="1" id="KW-0472">Membrane</keyword>
<feature type="transmembrane region" description="Helical" evidence="1">
    <location>
        <begin position="127"/>
        <end position="143"/>
    </location>
</feature>
<gene>
    <name evidence="3" type="ORF">O3H35_06720</name>
    <name evidence="2" type="ORF">O3H54_01605</name>
</gene>
<accession>A0A9E4ZRU7</accession>
<evidence type="ECO:0000256" key="1">
    <source>
        <dbReference type="SAM" id="Phobius"/>
    </source>
</evidence>
<feature type="transmembrane region" description="Helical" evidence="1">
    <location>
        <begin position="187"/>
        <end position="208"/>
    </location>
</feature>
<feature type="transmembrane region" description="Helical" evidence="1">
    <location>
        <begin position="58"/>
        <end position="76"/>
    </location>
</feature>
<keyword evidence="4" id="KW-1185">Reference proteome</keyword>
<dbReference type="EMBL" id="JAPVES010000030">
    <property type="protein sequence ID" value="MCZ3372321.1"/>
    <property type="molecule type" value="Genomic_DNA"/>
</dbReference>
<protein>
    <submittedName>
        <fullName evidence="2">DUF1538 domain-containing protein</fullName>
    </submittedName>
</protein>
<feature type="transmembrane region" description="Helical" evidence="1">
    <location>
        <begin position="163"/>
        <end position="180"/>
    </location>
</feature>